<accession>A0A4Q0P1V3</accession>
<dbReference type="RefSeq" id="WP_128758776.1">
    <property type="nucleotide sequence ID" value="NZ_QOVM01000008.1"/>
</dbReference>
<gene>
    <name evidence="1" type="ORF">DSM00_3033</name>
</gene>
<name>A0A4Q0P1V3_9FLAO</name>
<keyword evidence="2" id="KW-1185">Reference proteome</keyword>
<sequence length="251" mass="28981">MLRKILVIIILFSVFKGYSQKTTGKVYADNKPMEGVLIINTTQNSMASTNAKGDFNFAANIGDSLVFSASFFKTQIIRVQEYHLNEVWVVELLENRNELDEVLLTGMSKAKEFSVAEYSKNFNNWLQKDIRDNPYAYSPQSSGDGIDVIALGKMILKGINNQKRNDNQAAKRFRILGLEELIVFFKKDDFFNEDLLRNQLAVSKKEEPTFFDYCQSQQIDSRLLDKKNQIRFLDFLLKRSDEFHDLAITEN</sequence>
<evidence type="ECO:0008006" key="3">
    <source>
        <dbReference type="Google" id="ProtNLM"/>
    </source>
</evidence>
<reference evidence="1 2" key="1">
    <citation type="submission" date="2018-07" db="EMBL/GenBank/DDBJ databases">
        <title>Leeuwenhoekiella genomics.</title>
        <authorList>
            <person name="Tahon G."/>
            <person name="Willems A."/>
        </authorList>
    </citation>
    <scope>NUCLEOTIDE SEQUENCE [LARGE SCALE GENOMIC DNA]</scope>
    <source>
        <strain evidence="1 2">LMG 22550</strain>
    </source>
</reference>
<organism evidence="1 2">
    <name type="scientific">Leeuwenhoekiella aequorea</name>
    <dbReference type="NCBI Taxonomy" id="283736"/>
    <lineage>
        <taxon>Bacteria</taxon>
        <taxon>Pseudomonadati</taxon>
        <taxon>Bacteroidota</taxon>
        <taxon>Flavobacteriia</taxon>
        <taxon>Flavobacteriales</taxon>
        <taxon>Flavobacteriaceae</taxon>
        <taxon>Leeuwenhoekiella</taxon>
    </lineage>
</organism>
<evidence type="ECO:0000313" key="2">
    <source>
        <dbReference type="Proteomes" id="UP000289238"/>
    </source>
</evidence>
<dbReference type="SUPFAM" id="SSF49464">
    <property type="entry name" value="Carboxypeptidase regulatory domain-like"/>
    <property type="match status" value="1"/>
</dbReference>
<dbReference type="InterPro" id="IPR008969">
    <property type="entry name" value="CarboxyPept-like_regulatory"/>
</dbReference>
<dbReference type="AlphaFoldDB" id="A0A4Q0P1V3"/>
<dbReference type="OrthoDB" id="1422163at2"/>
<comment type="caution">
    <text evidence="1">The sequence shown here is derived from an EMBL/GenBank/DDBJ whole genome shotgun (WGS) entry which is preliminary data.</text>
</comment>
<dbReference type="Proteomes" id="UP000289238">
    <property type="component" value="Unassembled WGS sequence"/>
</dbReference>
<proteinExistence type="predicted"/>
<protein>
    <recommendedName>
        <fullName evidence="3">Carboxypeptidase-like protein</fullName>
    </recommendedName>
</protein>
<dbReference type="EMBL" id="QOVM01000008">
    <property type="protein sequence ID" value="RXG20483.1"/>
    <property type="molecule type" value="Genomic_DNA"/>
</dbReference>
<evidence type="ECO:0000313" key="1">
    <source>
        <dbReference type="EMBL" id="RXG20483.1"/>
    </source>
</evidence>